<sequence length="121" mass="13600">MRTPANFTFLASILILPPHHPLSKISYLDTTLKSLQSVSLALPHMTLSPSVSYDSSEAYLELASDRRDVHVELRVFLVPAWTHKMVDVYTWREGPVMLMLHIGFRCIIATAGLSGQYKLST</sequence>
<reference evidence="1 2" key="1">
    <citation type="submission" date="2016-06" db="EMBL/GenBank/DDBJ databases">
        <title>Comparative genomics of the ectomycorrhizal sister species Rhizopogon vinicolor and Rhizopogon vesiculosus (Basidiomycota: Boletales) reveals a divergence of the mating type B locus.</title>
        <authorList>
            <consortium name="DOE Joint Genome Institute"/>
            <person name="Mujic A.B."/>
            <person name="Kuo A."/>
            <person name="Tritt A."/>
            <person name="Lipzen A."/>
            <person name="Chen C."/>
            <person name="Johnson J."/>
            <person name="Sharma A."/>
            <person name="Barry K."/>
            <person name="Grigoriev I.V."/>
            <person name="Spatafora J.W."/>
        </authorList>
    </citation>
    <scope>NUCLEOTIDE SEQUENCE [LARGE SCALE GENOMIC DNA]</scope>
    <source>
        <strain evidence="1 2">AM-OR11-026</strain>
    </source>
</reference>
<keyword evidence="2" id="KW-1185">Reference proteome</keyword>
<evidence type="ECO:0000313" key="2">
    <source>
        <dbReference type="Proteomes" id="UP000092154"/>
    </source>
</evidence>
<dbReference type="EMBL" id="KV448350">
    <property type="protein sequence ID" value="OAX37466.1"/>
    <property type="molecule type" value="Genomic_DNA"/>
</dbReference>
<evidence type="ECO:0000313" key="1">
    <source>
        <dbReference type="EMBL" id="OAX37466.1"/>
    </source>
</evidence>
<organism evidence="1 2">
    <name type="scientific">Rhizopogon vinicolor AM-OR11-026</name>
    <dbReference type="NCBI Taxonomy" id="1314800"/>
    <lineage>
        <taxon>Eukaryota</taxon>
        <taxon>Fungi</taxon>
        <taxon>Dikarya</taxon>
        <taxon>Basidiomycota</taxon>
        <taxon>Agaricomycotina</taxon>
        <taxon>Agaricomycetes</taxon>
        <taxon>Agaricomycetidae</taxon>
        <taxon>Boletales</taxon>
        <taxon>Suillineae</taxon>
        <taxon>Rhizopogonaceae</taxon>
        <taxon>Rhizopogon</taxon>
    </lineage>
</organism>
<protein>
    <submittedName>
        <fullName evidence="1">Uncharacterized protein</fullName>
    </submittedName>
</protein>
<name>A0A1B7MXZ0_9AGAM</name>
<dbReference type="AlphaFoldDB" id="A0A1B7MXZ0"/>
<dbReference type="InParanoid" id="A0A1B7MXZ0"/>
<dbReference type="Proteomes" id="UP000092154">
    <property type="component" value="Unassembled WGS sequence"/>
</dbReference>
<gene>
    <name evidence="1" type="ORF">K503DRAFT_231377</name>
</gene>
<proteinExistence type="predicted"/>
<accession>A0A1B7MXZ0</accession>